<evidence type="ECO:0000256" key="1">
    <source>
        <dbReference type="ARBA" id="ARBA00004651"/>
    </source>
</evidence>
<feature type="transmembrane region" description="Helical" evidence="7">
    <location>
        <begin position="74"/>
        <end position="91"/>
    </location>
</feature>
<dbReference type="Proteomes" id="UP000266622">
    <property type="component" value="Unassembled WGS sequence"/>
</dbReference>
<proteinExistence type="inferred from homology"/>
<reference evidence="8 9" key="1">
    <citation type="journal article" date="2018" name="Syst. Appl. Microbiol.">
        <title>A new symbiotic nanoarchaeote (Candidatus Nanoclepta minutus) and its host (Zestosphaera tikiterensis gen. nov., sp. nov.) from a New Zealand hot spring.</title>
        <authorList>
            <person name="St John E."/>
            <person name="Liu Y."/>
            <person name="Podar M."/>
            <person name="Stott M.B."/>
            <person name="Meneghin J."/>
            <person name="Chen Z."/>
            <person name="Lagutin K."/>
            <person name="Mitchell K."/>
            <person name="Reysenbach A.L."/>
        </authorList>
    </citation>
    <scope>NUCLEOTIDE SEQUENCE [LARGE SCALE GENOMIC DNA]</scope>
    <source>
        <strain evidence="8">NZ3</strain>
    </source>
</reference>
<feature type="transmembrane region" description="Helical" evidence="7">
    <location>
        <begin position="49"/>
        <end position="68"/>
    </location>
</feature>
<evidence type="ECO:0000313" key="8">
    <source>
        <dbReference type="EMBL" id="RIB35655.1"/>
    </source>
</evidence>
<organism evidence="8 9">
    <name type="scientific">Candidatus Nanoclepta minutus</name>
    <dbReference type="NCBI Taxonomy" id="1940235"/>
    <lineage>
        <taxon>Archaea</taxon>
        <taxon>Nanobdellota</taxon>
        <taxon>Candidatus Nanoclepta</taxon>
    </lineage>
</organism>
<comment type="caution">
    <text evidence="8">The sequence shown here is derived from an EMBL/GenBank/DDBJ whole genome shotgun (WGS) entry which is preliminary data.</text>
</comment>
<dbReference type="InterPro" id="IPR002771">
    <property type="entry name" value="Multi_antbiot-R_MarC"/>
</dbReference>
<feature type="transmembrane region" description="Helical" evidence="7">
    <location>
        <begin position="171"/>
        <end position="192"/>
    </location>
</feature>
<dbReference type="PANTHER" id="PTHR33508">
    <property type="entry name" value="UPF0056 MEMBRANE PROTEIN YHCE"/>
    <property type="match status" value="1"/>
</dbReference>
<feature type="transmembrane region" description="Helical" evidence="7">
    <location>
        <begin position="138"/>
        <end position="159"/>
    </location>
</feature>
<accession>A0A397WNK0</accession>
<keyword evidence="6 7" id="KW-0472">Membrane</keyword>
<dbReference type="GO" id="GO:0005886">
    <property type="term" value="C:plasma membrane"/>
    <property type="evidence" value="ECO:0007669"/>
    <property type="project" value="UniProtKB-SubCell"/>
</dbReference>
<feature type="transmembrane region" description="Helical" evidence="7">
    <location>
        <begin position="6"/>
        <end position="29"/>
    </location>
</feature>
<dbReference type="PANTHER" id="PTHR33508:SF1">
    <property type="entry name" value="UPF0056 MEMBRANE PROTEIN YHCE"/>
    <property type="match status" value="1"/>
</dbReference>
<feature type="transmembrane region" description="Helical" evidence="7">
    <location>
        <begin position="111"/>
        <end position="132"/>
    </location>
</feature>
<dbReference type="AlphaFoldDB" id="A0A397WNK0"/>
<name>A0A397WNK0_9ARCH</name>
<sequence length="199" mass="22498">MDPVILRAFFSLFLILGTFGNVFLFDAILSNYTNDLKKKKEAIRKAYQIAYVVWIPIFVFGEYFLYIFGVTKESFAIAGSIFLALISFEIISRDLPSYAKVDGGEKIESVIASPMAIPLITGPGVITTTIIFRSMVENALILFLFSSLAYFLSFLFVYFSIGIIDKINRKYFIILNRIFGLILLSISVEILINSIKSIF</sequence>
<dbReference type="NCBIfam" id="TIGR00427">
    <property type="entry name" value="NAAT family transporter"/>
    <property type="match status" value="1"/>
</dbReference>
<gene>
    <name evidence="8" type="ORF">BXU00_00955</name>
</gene>
<evidence type="ECO:0000256" key="7">
    <source>
        <dbReference type="RuleBase" id="RU362048"/>
    </source>
</evidence>
<keyword evidence="3" id="KW-1003">Cell membrane</keyword>
<evidence type="ECO:0000256" key="4">
    <source>
        <dbReference type="ARBA" id="ARBA00022692"/>
    </source>
</evidence>
<dbReference type="Pfam" id="PF01914">
    <property type="entry name" value="MarC"/>
    <property type="match status" value="1"/>
</dbReference>
<evidence type="ECO:0000256" key="2">
    <source>
        <dbReference type="ARBA" id="ARBA00009784"/>
    </source>
</evidence>
<evidence type="ECO:0000256" key="6">
    <source>
        <dbReference type="ARBA" id="ARBA00023136"/>
    </source>
</evidence>
<protein>
    <recommendedName>
        <fullName evidence="7">UPF0056 membrane protein</fullName>
    </recommendedName>
</protein>
<comment type="similarity">
    <text evidence="2 7">Belongs to the UPF0056 (MarC) family.</text>
</comment>
<evidence type="ECO:0000313" key="9">
    <source>
        <dbReference type="Proteomes" id="UP000266622"/>
    </source>
</evidence>
<keyword evidence="5 7" id="KW-1133">Transmembrane helix</keyword>
<keyword evidence="4 7" id="KW-0812">Transmembrane</keyword>
<evidence type="ECO:0000256" key="3">
    <source>
        <dbReference type="ARBA" id="ARBA00022475"/>
    </source>
</evidence>
<comment type="subcellular location">
    <subcellularLocation>
        <location evidence="1 7">Cell membrane</location>
        <topology evidence="1 7">Multi-pass membrane protein</topology>
    </subcellularLocation>
</comment>
<dbReference type="EMBL" id="MWMI01000001">
    <property type="protein sequence ID" value="RIB35655.1"/>
    <property type="molecule type" value="Genomic_DNA"/>
</dbReference>
<evidence type="ECO:0000256" key="5">
    <source>
        <dbReference type="ARBA" id="ARBA00022989"/>
    </source>
</evidence>